<reference evidence="4" key="1">
    <citation type="submission" date="2016-06" db="EMBL/GenBank/DDBJ databases">
        <title>Parallel loss of symbiosis genes in relatives of nitrogen-fixing non-legume Parasponia.</title>
        <authorList>
            <person name="Van Velzen R."/>
            <person name="Holmer R."/>
            <person name="Bu F."/>
            <person name="Rutten L."/>
            <person name="Van Zeijl A."/>
            <person name="Liu W."/>
            <person name="Santuari L."/>
            <person name="Cao Q."/>
            <person name="Sharma T."/>
            <person name="Shen D."/>
            <person name="Roswanjaya Y."/>
            <person name="Wardhani T."/>
            <person name="Kalhor M.S."/>
            <person name="Jansen J."/>
            <person name="Van den Hoogen J."/>
            <person name="Gungor B."/>
            <person name="Hartog M."/>
            <person name="Hontelez J."/>
            <person name="Verver J."/>
            <person name="Yang W.-C."/>
            <person name="Schijlen E."/>
            <person name="Repin R."/>
            <person name="Schilthuizen M."/>
            <person name="Schranz E."/>
            <person name="Heidstra R."/>
            <person name="Miyata K."/>
            <person name="Fedorova E."/>
            <person name="Kohlen W."/>
            <person name="Bisseling T."/>
            <person name="Smit S."/>
            <person name="Geurts R."/>
        </authorList>
    </citation>
    <scope>NUCLEOTIDE SEQUENCE [LARGE SCALE GENOMIC DNA]</scope>
    <source>
        <strain evidence="4">cv. RG33-2</strain>
    </source>
</reference>
<dbReference type="PANTHER" id="PTHR10353">
    <property type="entry name" value="GLYCOSYL HYDROLASE"/>
    <property type="match status" value="1"/>
</dbReference>
<dbReference type="Pfam" id="PF00232">
    <property type="entry name" value="Glyco_hydro_1"/>
    <property type="match status" value="1"/>
</dbReference>
<dbReference type="Proteomes" id="UP000237000">
    <property type="component" value="Unassembled WGS sequence"/>
</dbReference>
<accession>A0A2P5DFX2</accession>
<dbReference type="FunFam" id="3.20.20.80:FF:000041">
    <property type="entry name" value="Beta-glucosidase 7"/>
    <property type="match status" value="1"/>
</dbReference>
<protein>
    <submittedName>
        <fullName evidence="3">Glycoside hydrolase</fullName>
    </submittedName>
</protein>
<dbReference type="GO" id="GO:0008422">
    <property type="term" value="F:beta-glucosidase activity"/>
    <property type="evidence" value="ECO:0007669"/>
    <property type="project" value="TreeGrafter"/>
</dbReference>
<dbReference type="GO" id="GO:0005975">
    <property type="term" value="P:carbohydrate metabolic process"/>
    <property type="evidence" value="ECO:0007669"/>
    <property type="project" value="InterPro"/>
</dbReference>
<evidence type="ECO:0000256" key="1">
    <source>
        <dbReference type="ARBA" id="ARBA00010838"/>
    </source>
</evidence>
<evidence type="ECO:0000313" key="3">
    <source>
        <dbReference type="EMBL" id="PON72198.1"/>
    </source>
</evidence>
<keyword evidence="3" id="KW-0378">Hydrolase</keyword>
<dbReference type="InParanoid" id="A0A2P5DFX2"/>
<dbReference type="Gene3D" id="3.20.20.80">
    <property type="entry name" value="Glycosidases"/>
    <property type="match status" value="1"/>
</dbReference>
<comment type="caution">
    <text evidence="3">The sequence shown here is derived from an EMBL/GenBank/DDBJ whole genome shotgun (WGS) entry which is preliminary data.</text>
</comment>
<comment type="similarity">
    <text evidence="1 2">Belongs to the glycosyl hydrolase 1 family.</text>
</comment>
<dbReference type="InterPro" id="IPR001360">
    <property type="entry name" value="Glyco_hydro_1"/>
</dbReference>
<organism evidence="3 4">
    <name type="scientific">Trema orientale</name>
    <name type="common">Charcoal tree</name>
    <name type="synonym">Celtis orientalis</name>
    <dbReference type="NCBI Taxonomy" id="63057"/>
    <lineage>
        <taxon>Eukaryota</taxon>
        <taxon>Viridiplantae</taxon>
        <taxon>Streptophyta</taxon>
        <taxon>Embryophyta</taxon>
        <taxon>Tracheophyta</taxon>
        <taxon>Spermatophyta</taxon>
        <taxon>Magnoliopsida</taxon>
        <taxon>eudicotyledons</taxon>
        <taxon>Gunneridae</taxon>
        <taxon>Pentapetalae</taxon>
        <taxon>rosids</taxon>
        <taxon>fabids</taxon>
        <taxon>Rosales</taxon>
        <taxon>Cannabaceae</taxon>
        <taxon>Trema</taxon>
    </lineage>
</organism>
<dbReference type="STRING" id="63057.A0A2P5DFX2"/>
<dbReference type="AlphaFoldDB" id="A0A2P5DFX2"/>
<dbReference type="PANTHER" id="PTHR10353:SF154">
    <property type="entry name" value="BETA-GLUCOSIDASE 9-RELATED"/>
    <property type="match status" value="1"/>
</dbReference>
<dbReference type="PRINTS" id="PR00131">
    <property type="entry name" value="GLHYDRLASE1"/>
</dbReference>
<sequence length="408" mass="46649">MVSSLQPRIKAPKILEIFANILLIACVKAEGIRPFVTILHFDTPQALEDKYGGFLSRSIVKDFTDYCEILFRTYGDRVKDWITINEPFVVALGYDIGNAAPGRCSLPPPLGPCPAGNSSTEPYIVAHNFILSHASAVKLYKEKFQAEQGGQIGITLLTEFSVPYDPNSLEDKEASERYMDFLLGWFMEPFVYGRYPGIMSELVKERLPTFSEEDKKLIQGAYDFIGINYYTSKYAKIPNHPPFLLHYVADQLILKTESQSVPRQSEGSGYVYSYPQGLQELLEFMKRKYHNPPIYITENGIPEETVPDRTLDEALTDPYRIKFILQHLYYIKAALMNGVNVKGYFYWSVFDNFEWNGGYAVRYGLYYIDYKDNLKRIPKQSAKWFGGFLNGHTSTAPSQCTVHHKIDL</sequence>
<dbReference type="SUPFAM" id="SSF51445">
    <property type="entry name" value="(Trans)glycosidases"/>
    <property type="match status" value="1"/>
</dbReference>
<dbReference type="OrthoDB" id="65569at2759"/>
<keyword evidence="4" id="KW-1185">Reference proteome</keyword>
<dbReference type="EMBL" id="JXTC01000273">
    <property type="protein sequence ID" value="PON72198.1"/>
    <property type="molecule type" value="Genomic_DNA"/>
</dbReference>
<dbReference type="InterPro" id="IPR017853">
    <property type="entry name" value="GH"/>
</dbReference>
<proteinExistence type="inferred from homology"/>
<evidence type="ECO:0000256" key="2">
    <source>
        <dbReference type="RuleBase" id="RU003690"/>
    </source>
</evidence>
<evidence type="ECO:0000313" key="4">
    <source>
        <dbReference type="Proteomes" id="UP000237000"/>
    </source>
</evidence>
<gene>
    <name evidence="3" type="ORF">TorRG33x02_253180</name>
</gene>
<name>A0A2P5DFX2_TREOI</name>